<organism evidence="1 2">
    <name type="scientific">Racocetra persica</name>
    <dbReference type="NCBI Taxonomy" id="160502"/>
    <lineage>
        <taxon>Eukaryota</taxon>
        <taxon>Fungi</taxon>
        <taxon>Fungi incertae sedis</taxon>
        <taxon>Mucoromycota</taxon>
        <taxon>Glomeromycotina</taxon>
        <taxon>Glomeromycetes</taxon>
        <taxon>Diversisporales</taxon>
        <taxon>Gigasporaceae</taxon>
        <taxon>Racocetra</taxon>
    </lineage>
</organism>
<feature type="non-terminal residue" evidence="1">
    <location>
        <position position="1"/>
    </location>
</feature>
<evidence type="ECO:0000313" key="2">
    <source>
        <dbReference type="Proteomes" id="UP000789920"/>
    </source>
</evidence>
<reference evidence="1" key="1">
    <citation type="submission" date="2021-06" db="EMBL/GenBank/DDBJ databases">
        <authorList>
            <person name="Kallberg Y."/>
            <person name="Tangrot J."/>
            <person name="Rosling A."/>
        </authorList>
    </citation>
    <scope>NUCLEOTIDE SEQUENCE</scope>
    <source>
        <strain evidence="1">MA461A</strain>
    </source>
</reference>
<gene>
    <name evidence="1" type="ORF">RPERSI_LOCUS36927</name>
</gene>
<evidence type="ECO:0000313" key="1">
    <source>
        <dbReference type="EMBL" id="CAG8852150.1"/>
    </source>
</evidence>
<feature type="non-terminal residue" evidence="1">
    <location>
        <position position="41"/>
    </location>
</feature>
<sequence length="41" mass="4778">FEEINQVNDNDQMAVNNLIDKLNNCCLCEEKCSKKSHRACY</sequence>
<protein>
    <submittedName>
        <fullName evidence="1">11874_t:CDS:1</fullName>
    </submittedName>
</protein>
<keyword evidence="2" id="KW-1185">Reference proteome</keyword>
<dbReference type="Proteomes" id="UP000789920">
    <property type="component" value="Unassembled WGS sequence"/>
</dbReference>
<name>A0ACA9SYU9_9GLOM</name>
<comment type="caution">
    <text evidence="1">The sequence shown here is derived from an EMBL/GenBank/DDBJ whole genome shotgun (WGS) entry which is preliminary data.</text>
</comment>
<accession>A0ACA9SYU9</accession>
<proteinExistence type="predicted"/>
<dbReference type="EMBL" id="CAJVQC010180298">
    <property type="protein sequence ID" value="CAG8852150.1"/>
    <property type="molecule type" value="Genomic_DNA"/>
</dbReference>